<keyword evidence="4" id="KW-0347">Helicase</keyword>
<dbReference type="PROSITE" id="PS51192">
    <property type="entry name" value="HELICASE_ATP_BIND_1"/>
    <property type="match status" value="1"/>
</dbReference>
<keyword evidence="2" id="KW-0547">Nucleotide-binding</keyword>
<comment type="caution">
    <text evidence="11">The sequence shown here is derived from an EMBL/GenBank/DDBJ whole genome shotgun (WGS) entry which is preliminary data.</text>
</comment>
<dbReference type="InterPro" id="IPR014001">
    <property type="entry name" value="Helicase_ATP-bd"/>
</dbReference>
<feature type="domain" description="Helicase ATP-binding" evidence="8">
    <location>
        <begin position="261"/>
        <end position="436"/>
    </location>
</feature>
<evidence type="ECO:0000259" key="10">
    <source>
        <dbReference type="PROSITE" id="PS51195"/>
    </source>
</evidence>
<dbReference type="SMART" id="SM00487">
    <property type="entry name" value="DEXDc"/>
    <property type="match status" value="1"/>
</dbReference>
<feature type="compositionally biased region" description="Basic and acidic residues" evidence="7">
    <location>
        <begin position="1136"/>
        <end position="1147"/>
    </location>
</feature>
<dbReference type="Pfam" id="PF00270">
    <property type="entry name" value="DEAD"/>
    <property type="match status" value="1"/>
</dbReference>
<evidence type="ECO:0000313" key="11">
    <source>
        <dbReference type="EMBL" id="CAL5221268.1"/>
    </source>
</evidence>
<proteinExistence type="predicted"/>
<feature type="compositionally biased region" description="Polar residues" evidence="7">
    <location>
        <begin position="819"/>
        <end position="832"/>
    </location>
</feature>
<dbReference type="PANTHER" id="PTHR47958">
    <property type="entry name" value="ATP-DEPENDENT RNA HELICASE DBP3"/>
    <property type="match status" value="1"/>
</dbReference>
<keyword evidence="5" id="KW-0067">ATP-binding</keyword>
<feature type="compositionally biased region" description="Polar residues" evidence="7">
    <location>
        <begin position="898"/>
        <end position="912"/>
    </location>
</feature>
<dbReference type="InterPro" id="IPR014014">
    <property type="entry name" value="RNA_helicase_DEAD_Q_motif"/>
</dbReference>
<evidence type="ECO:0000256" key="3">
    <source>
        <dbReference type="ARBA" id="ARBA00022801"/>
    </source>
</evidence>
<dbReference type="SUPFAM" id="SSF52540">
    <property type="entry name" value="P-loop containing nucleoside triphosphate hydrolases"/>
    <property type="match status" value="2"/>
</dbReference>
<feature type="compositionally biased region" description="Basic and acidic residues" evidence="7">
    <location>
        <begin position="46"/>
        <end position="58"/>
    </location>
</feature>
<evidence type="ECO:0000256" key="4">
    <source>
        <dbReference type="ARBA" id="ARBA00022806"/>
    </source>
</evidence>
<dbReference type="PROSITE" id="PS00039">
    <property type="entry name" value="DEAD_ATP_HELICASE"/>
    <property type="match status" value="1"/>
</dbReference>
<reference evidence="11 12" key="1">
    <citation type="submission" date="2024-06" db="EMBL/GenBank/DDBJ databases">
        <authorList>
            <person name="Kraege A."/>
            <person name="Thomma B."/>
        </authorList>
    </citation>
    <scope>NUCLEOTIDE SEQUENCE [LARGE SCALE GENOMIC DNA]</scope>
</reference>
<evidence type="ECO:0000256" key="1">
    <source>
        <dbReference type="ARBA" id="ARBA00012552"/>
    </source>
</evidence>
<feature type="region of interest" description="Disordered" evidence="7">
    <location>
        <begin position="880"/>
        <end position="919"/>
    </location>
</feature>
<evidence type="ECO:0000259" key="8">
    <source>
        <dbReference type="PROSITE" id="PS51192"/>
    </source>
</evidence>
<dbReference type="SMART" id="SM00490">
    <property type="entry name" value="HELICc"/>
    <property type="match status" value="1"/>
</dbReference>
<dbReference type="Gene3D" id="3.40.50.300">
    <property type="entry name" value="P-loop containing nucleotide triphosphate hydrolases"/>
    <property type="match status" value="2"/>
</dbReference>
<evidence type="ECO:0000256" key="6">
    <source>
        <dbReference type="PROSITE-ProRule" id="PRU00552"/>
    </source>
</evidence>
<evidence type="ECO:0000259" key="9">
    <source>
        <dbReference type="PROSITE" id="PS51194"/>
    </source>
</evidence>
<dbReference type="PROSITE" id="PS51195">
    <property type="entry name" value="Q_MOTIF"/>
    <property type="match status" value="1"/>
</dbReference>
<dbReference type="InterPro" id="IPR011545">
    <property type="entry name" value="DEAD/DEAH_box_helicase_dom"/>
</dbReference>
<dbReference type="CDD" id="cd18787">
    <property type="entry name" value="SF2_C_DEAD"/>
    <property type="match status" value="1"/>
</dbReference>
<dbReference type="EC" id="3.6.4.13" evidence="1"/>
<dbReference type="EMBL" id="CAXHTA020000005">
    <property type="protein sequence ID" value="CAL5221268.1"/>
    <property type="molecule type" value="Genomic_DNA"/>
</dbReference>
<keyword evidence="3" id="KW-0378">Hydrolase</keyword>
<evidence type="ECO:0000313" key="12">
    <source>
        <dbReference type="Proteomes" id="UP001497392"/>
    </source>
</evidence>
<feature type="region of interest" description="Disordered" evidence="7">
    <location>
        <begin position="25"/>
        <end position="110"/>
    </location>
</feature>
<evidence type="ECO:0000256" key="7">
    <source>
        <dbReference type="SAM" id="MobiDB-lite"/>
    </source>
</evidence>
<dbReference type="InterPro" id="IPR000629">
    <property type="entry name" value="RNA-helicase_DEAD-box_CS"/>
</dbReference>
<evidence type="ECO:0000256" key="5">
    <source>
        <dbReference type="ARBA" id="ARBA00022840"/>
    </source>
</evidence>
<dbReference type="PROSITE" id="PS51194">
    <property type="entry name" value="HELICASE_CTER"/>
    <property type="match status" value="1"/>
</dbReference>
<gene>
    <name evidence="11" type="primary">g3428</name>
    <name evidence="11" type="ORF">VP750_LOCUS2927</name>
</gene>
<feature type="region of interest" description="Disordered" evidence="7">
    <location>
        <begin position="768"/>
        <end position="787"/>
    </location>
</feature>
<sequence>MSTQKRQFPYYTSVPEVELKRQALGNVNPGLEANEPRTFEAPTPAEEPKEAFLDQRGEDFDDCQSYSDLTKPAEEEEDDPLESFMAGMQEEAKAEKPSAPKQKPGLELDDDDNVADYMEARRQNAVRTAAARAMASADASGYGSDEEVYATAKAVDDADGYDEQEFNNVDKKKIEPLVALDHANMEYDDFVKDFYEEPAALKALSFPEVASMRAQLGIRVSGFDAPKPVQSFEQCGFDSSLMTVIKKSGYQKPTAIQAQALPAALSGRDILGIAKTGSGKTAAFVLPMLVHIMDQPELEKGEGPIGIIVAPTRELSEQIHKEARRFSKPYNLRICAAFGGLSKYEQFKDLKGGSEVAVCTPGRMIDLIKMKACTCKRVTYLVFDEADRMFDMGFEPQVRSIIGQVRPDRQTLLFSATMPNKVERLVQDALTSPVRVTVGEIGAANDDIKQACPDPSLVAEVLEQSEKWGWLQSRLSKFIDDGDVLVFASTQARVDELNAQLQGAGIKAAAIHGAMDQHTRMQVLSDYKSGKHHVLVATDVAARGLDIKSIKTVVNVDAARDIDTHVHRVGRTGRAGDKDGVAYTLVTSQEARFAGALVNSLAAANQEVPKPLVDLASRDSRFRKGLGSHGSAARGRGRGGAGRGRSQVGGAGLGFGAPGGGSVAPAMPTSAASIARAPAEQKTAAALEAGFVKGGLESTVEVPSVPVPAAAAVPEPSSRATPPVQQGVFGGASLKVMQTNRFKGSFVSSGTTGGDIGQKPLIVAAKQPAAQQSLPPPPPSFLIKKAGPSAAESATAAAAIAAAQSIAARLSAAQPVPSPTASAPGSYGNQPYSYADQPPQAVSLPGPPPGPPNGGTGPHSNALAAAQAVAARLSAQAAPSASNASGLGGYSAPPPQTYKPTVQASAPQQSSESKQEQAIRAAEAVAARFSAQVAAPAAPLPDSSSSMYGQAPGGGSYASGNYSTPPAAFTPPPSAPAQDPVAAARAVAARLAGQMGQTGVSYSGANNTANGTPGRVGQPAQDPIAAAQAVAARLAARHGDTSMGGPPSNPYGGSNKGSQPFSYDQLNEQALASRRGGPPRQQWQGSAAAPQPHSYGSSQQGGSGYGGSQGGYQQPHGSGRDYQRDRGGSYGGSSDRGGRGSGGERGRGGRGGPPGQPGGSASAWADAIAEMDRDR</sequence>
<feature type="region of interest" description="Disordered" evidence="7">
    <location>
        <begin position="962"/>
        <end position="982"/>
    </location>
</feature>
<feature type="compositionally biased region" description="Polar residues" evidence="7">
    <location>
        <begin position="1059"/>
        <end position="1070"/>
    </location>
</feature>
<organism evidence="11 12">
    <name type="scientific">Coccomyxa viridis</name>
    <dbReference type="NCBI Taxonomy" id="1274662"/>
    <lineage>
        <taxon>Eukaryota</taxon>
        <taxon>Viridiplantae</taxon>
        <taxon>Chlorophyta</taxon>
        <taxon>core chlorophytes</taxon>
        <taxon>Trebouxiophyceae</taxon>
        <taxon>Trebouxiophyceae incertae sedis</taxon>
        <taxon>Coccomyxaceae</taxon>
        <taxon>Coccomyxa</taxon>
    </lineage>
</organism>
<accession>A0ABP1FMS1</accession>
<feature type="compositionally biased region" description="Basic and acidic residues" evidence="7">
    <location>
        <begin position="1118"/>
        <end position="1127"/>
    </location>
</feature>
<dbReference type="InterPro" id="IPR027417">
    <property type="entry name" value="P-loop_NTPase"/>
</dbReference>
<dbReference type="Proteomes" id="UP001497392">
    <property type="component" value="Unassembled WGS sequence"/>
</dbReference>
<feature type="short sequence motif" description="Q motif" evidence="6">
    <location>
        <begin position="230"/>
        <end position="258"/>
    </location>
</feature>
<feature type="region of interest" description="Disordered" evidence="7">
    <location>
        <begin position="1027"/>
        <end position="1175"/>
    </location>
</feature>
<feature type="region of interest" description="Disordered" evidence="7">
    <location>
        <begin position="815"/>
        <end position="860"/>
    </location>
</feature>
<dbReference type="Pfam" id="PF00271">
    <property type="entry name" value="Helicase_C"/>
    <property type="match status" value="1"/>
</dbReference>
<evidence type="ECO:0000256" key="2">
    <source>
        <dbReference type="ARBA" id="ARBA00022741"/>
    </source>
</evidence>
<feature type="region of interest" description="Disordered" evidence="7">
    <location>
        <begin position="623"/>
        <end position="653"/>
    </location>
</feature>
<feature type="compositionally biased region" description="Gly residues" evidence="7">
    <location>
        <begin position="638"/>
        <end position="653"/>
    </location>
</feature>
<name>A0ABP1FMS1_9CHLO</name>
<feature type="compositionally biased region" description="Low complexity" evidence="7">
    <location>
        <begin position="1044"/>
        <end position="1058"/>
    </location>
</feature>
<keyword evidence="12" id="KW-1185">Reference proteome</keyword>
<feature type="domain" description="DEAD-box RNA helicase Q" evidence="10">
    <location>
        <begin position="230"/>
        <end position="258"/>
    </location>
</feature>
<feature type="compositionally biased region" description="Gly residues" evidence="7">
    <location>
        <begin position="1099"/>
        <end position="1110"/>
    </location>
</feature>
<protein>
    <recommendedName>
        <fullName evidence="1">RNA helicase</fullName>
        <ecNumber evidence="1">3.6.4.13</ecNumber>
    </recommendedName>
</protein>
<feature type="domain" description="Helicase C-terminal" evidence="9">
    <location>
        <begin position="470"/>
        <end position="616"/>
    </location>
</feature>
<dbReference type="InterPro" id="IPR001650">
    <property type="entry name" value="Helicase_C-like"/>
</dbReference>